<evidence type="ECO:0000256" key="1">
    <source>
        <dbReference type="ARBA" id="ARBA00004141"/>
    </source>
</evidence>
<feature type="transmembrane region" description="Helical" evidence="7">
    <location>
        <begin position="84"/>
        <end position="107"/>
    </location>
</feature>
<organism evidence="10 11">
    <name type="scientific">Klenkia brasiliensis</name>
    <dbReference type="NCBI Taxonomy" id="333142"/>
    <lineage>
        <taxon>Bacteria</taxon>
        <taxon>Bacillati</taxon>
        <taxon>Actinomycetota</taxon>
        <taxon>Actinomycetes</taxon>
        <taxon>Geodermatophilales</taxon>
        <taxon>Geodermatophilaceae</taxon>
        <taxon>Klenkia</taxon>
    </lineage>
</organism>
<dbReference type="SUPFAM" id="SSF51735">
    <property type="entry name" value="NAD(P)-binding Rossmann-fold domains"/>
    <property type="match status" value="1"/>
</dbReference>
<dbReference type="InterPro" id="IPR006153">
    <property type="entry name" value="Cation/H_exchanger_TM"/>
</dbReference>
<feature type="domain" description="Cation/H+ exchanger transmembrane" evidence="8">
    <location>
        <begin position="8"/>
        <end position="347"/>
    </location>
</feature>
<dbReference type="Pfam" id="PF00999">
    <property type="entry name" value="Na_H_Exchanger"/>
    <property type="match status" value="1"/>
</dbReference>
<dbReference type="AlphaFoldDB" id="A0A1G7ND25"/>
<dbReference type="EMBL" id="FNCF01000001">
    <property type="protein sequence ID" value="SDF71821.1"/>
    <property type="molecule type" value="Genomic_DNA"/>
</dbReference>
<dbReference type="RefSeq" id="WP_207507567.1">
    <property type="nucleotide sequence ID" value="NZ_FNCF01000001.1"/>
</dbReference>
<sequence>MDDVSAILLAVLVGGVLAGLLRLPPLLGFLAAGFVLAPLGVQAPPELSTVADLGVTVLLFGVGLKVDLRSLVRREVWLTSSVHALVSTGVTAGLLGLLAVLGVGLAADGGPRAWLLIGFALSFSSTVFVVKVLEERGATQTLTGRLAIGVLVVQDLLAVVFLAVAEGTAPSPWALLLVLLVPAAPLLRGVLARLGHDELLPLYGIVLALVPGYALFSALGVKGDLGALLLGVLLAGQPRSAELARSLFSIKDLLLVGFFVSIGLAGLPTGAELLVAGVLLLALPVQGLAFVVLFYLARLRRRTAVFTATALTNFSEFGLIVVVALPDDLLDPGWATPLAAAVAASFVLPSLVGDRPDRLVVALRRWLPDRPDHRLHPDDRPLDLGDAQAVVLGMGRVGSAAHRRLAGEYGLRVIGIEADPGRVAQLQAEGVHLIEGDATDPRLWEELELHHVELVLLAMPAHDNNLAALTRLRAHGFTGAVAAVTQFDDDLEEILAGGADIGLQLYEGAGAELADRAVARRTDAAP</sequence>
<proteinExistence type="inferred from homology"/>
<feature type="transmembrane region" description="Helical" evidence="7">
    <location>
        <begin position="113"/>
        <end position="133"/>
    </location>
</feature>
<keyword evidence="6 7" id="KW-0472">Membrane</keyword>
<feature type="transmembrane region" description="Helical" evidence="7">
    <location>
        <begin position="145"/>
        <end position="165"/>
    </location>
</feature>
<dbReference type="PANTHER" id="PTHR42751:SF1">
    <property type="entry name" value="CATION_PROTON ANTIPORTER YBAL-RELATED"/>
    <property type="match status" value="1"/>
</dbReference>
<dbReference type="GO" id="GO:1902600">
    <property type="term" value="P:proton transmembrane transport"/>
    <property type="evidence" value="ECO:0007669"/>
    <property type="project" value="InterPro"/>
</dbReference>
<evidence type="ECO:0000256" key="7">
    <source>
        <dbReference type="SAM" id="Phobius"/>
    </source>
</evidence>
<evidence type="ECO:0000313" key="11">
    <source>
        <dbReference type="Proteomes" id="UP000198863"/>
    </source>
</evidence>
<dbReference type="Proteomes" id="UP000198863">
    <property type="component" value="Unassembled WGS sequence"/>
</dbReference>
<dbReference type="InterPro" id="IPR036291">
    <property type="entry name" value="NAD(P)-bd_dom_sf"/>
</dbReference>
<keyword evidence="5 7" id="KW-1133">Transmembrane helix</keyword>
<feature type="transmembrane region" description="Helical" evidence="7">
    <location>
        <begin position="304"/>
        <end position="326"/>
    </location>
</feature>
<comment type="subcellular location">
    <subcellularLocation>
        <location evidence="1">Membrane</location>
        <topology evidence="1">Multi-pass membrane protein</topology>
    </subcellularLocation>
</comment>
<dbReference type="InterPro" id="IPR003148">
    <property type="entry name" value="RCK_N"/>
</dbReference>
<comment type="similarity">
    <text evidence="2">Belongs to the monovalent cation:proton antiporter 2 (CPA2) transporter (TC 2.A.37) family.</text>
</comment>
<evidence type="ECO:0000259" key="9">
    <source>
        <dbReference type="Pfam" id="PF02254"/>
    </source>
</evidence>
<feature type="transmembrane region" description="Helical" evidence="7">
    <location>
        <begin position="47"/>
        <end position="64"/>
    </location>
</feature>
<dbReference type="Pfam" id="PF02254">
    <property type="entry name" value="TrkA_N"/>
    <property type="match status" value="1"/>
</dbReference>
<dbReference type="InterPro" id="IPR038770">
    <property type="entry name" value="Na+/solute_symporter_sf"/>
</dbReference>
<feature type="transmembrane region" description="Helical" evidence="7">
    <location>
        <begin position="277"/>
        <end position="297"/>
    </location>
</feature>
<evidence type="ECO:0000256" key="6">
    <source>
        <dbReference type="ARBA" id="ARBA00023136"/>
    </source>
</evidence>
<name>A0A1G7ND25_9ACTN</name>
<evidence type="ECO:0000256" key="4">
    <source>
        <dbReference type="ARBA" id="ARBA00022692"/>
    </source>
</evidence>
<evidence type="ECO:0000256" key="2">
    <source>
        <dbReference type="ARBA" id="ARBA00005551"/>
    </source>
</evidence>
<feature type="transmembrane region" description="Helical" evidence="7">
    <location>
        <begin position="171"/>
        <end position="187"/>
    </location>
</feature>
<gene>
    <name evidence="10" type="ORF">SAMN05660324_0985</name>
</gene>
<feature type="transmembrane region" description="Helical" evidence="7">
    <location>
        <begin position="332"/>
        <end position="352"/>
    </location>
</feature>
<accession>A0A1G7ND25</accession>
<evidence type="ECO:0000313" key="10">
    <source>
        <dbReference type="EMBL" id="SDF71821.1"/>
    </source>
</evidence>
<protein>
    <submittedName>
        <fullName evidence="10">Predicted Kef-type K+ transport protein, K+/H+ antiporter domain</fullName>
    </submittedName>
</protein>
<evidence type="ECO:0000256" key="3">
    <source>
        <dbReference type="ARBA" id="ARBA00022448"/>
    </source>
</evidence>
<keyword evidence="4 7" id="KW-0812">Transmembrane</keyword>
<dbReference type="PANTHER" id="PTHR42751">
    <property type="entry name" value="SODIUM/HYDROGEN EXCHANGER FAMILY/TRKA DOMAIN PROTEIN"/>
    <property type="match status" value="1"/>
</dbReference>
<dbReference type="Gene3D" id="1.20.1530.20">
    <property type="match status" value="1"/>
</dbReference>
<reference evidence="11" key="1">
    <citation type="submission" date="2016-10" db="EMBL/GenBank/DDBJ databases">
        <authorList>
            <person name="Varghese N."/>
            <person name="Submissions S."/>
        </authorList>
    </citation>
    <scope>NUCLEOTIDE SEQUENCE [LARGE SCALE GENOMIC DNA]</scope>
    <source>
        <strain evidence="11">DSM 44526</strain>
    </source>
</reference>
<evidence type="ECO:0000256" key="5">
    <source>
        <dbReference type="ARBA" id="ARBA00022989"/>
    </source>
</evidence>
<dbReference type="GO" id="GO:0016020">
    <property type="term" value="C:membrane"/>
    <property type="evidence" value="ECO:0007669"/>
    <property type="project" value="UniProtKB-SubCell"/>
</dbReference>
<keyword evidence="11" id="KW-1185">Reference proteome</keyword>
<dbReference type="Gene3D" id="3.40.50.720">
    <property type="entry name" value="NAD(P)-binding Rossmann-like Domain"/>
    <property type="match status" value="1"/>
</dbReference>
<dbReference type="GO" id="GO:0015297">
    <property type="term" value="F:antiporter activity"/>
    <property type="evidence" value="ECO:0007669"/>
    <property type="project" value="InterPro"/>
</dbReference>
<keyword evidence="3" id="KW-0813">Transport</keyword>
<feature type="domain" description="RCK N-terminal" evidence="9">
    <location>
        <begin position="390"/>
        <end position="500"/>
    </location>
</feature>
<dbReference type="GO" id="GO:0006813">
    <property type="term" value="P:potassium ion transport"/>
    <property type="evidence" value="ECO:0007669"/>
    <property type="project" value="InterPro"/>
</dbReference>
<feature type="transmembrane region" description="Helical" evidence="7">
    <location>
        <begin position="7"/>
        <end position="35"/>
    </location>
</feature>
<evidence type="ECO:0000259" key="8">
    <source>
        <dbReference type="Pfam" id="PF00999"/>
    </source>
</evidence>
<feature type="transmembrane region" description="Helical" evidence="7">
    <location>
        <begin position="199"/>
        <end position="219"/>
    </location>
</feature>